<dbReference type="EMBL" id="CAUYUJ010015837">
    <property type="protein sequence ID" value="CAK0858739.1"/>
    <property type="molecule type" value="Genomic_DNA"/>
</dbReference>
<reference evidence="2" key="1">
    <citation type="submission" date="2023-10" db="EMBL/GenBank/DDBJ databases">
        <authorList>
            <person name="Chen Y."/>
            <person name="Shah S."/>
            <person name="Dougan E. K."/>
            <person name="Thang M."/>
            <person name="Chan C."/>
        </authorList>
    </citation>
    <scope>NUCLEOTIDE SEQUENCE [LARGE SCALE GENOMIC DNA]</scope>
</reference>
<dbReference type="Proteomes" id="UP001189429">
    <property type="component" value="Unassembled WGS sequence"/>
</dbReference>
<keyword evidence="3" id="KW-1185">Reference proteome</keyword>
<sequence length="307" mass="31802">MREPRGEAPQPQGAASGPGATGTVDPGDVPAVVEVYSNSARAWFVALVLNDTDGVLTLRFIDGEGVRQEKRAYCEDPRVALLGTHMQGFLPPGIIALPSSTRPGQLSYLDPGAQQKYGAPALAWQAWLERHLLDGSAAAADAVAGGFGTPVRPAPRPQPASPLGSESGGSRGARPQCVPPLPWAAEAEDAAAAPARREAATGPSSPPIPRSWKRHEVPGGPPLEADSRELQTSFVYRLPGDEEPLLRVVVEGVPTAIGDEGGSQTASTFAFELDPASGDGLGTTAYEELAGTSYLYEASAPAPPSAE</sequence>
<evidence type="ECO:0008006" key="4">
    <source>
        <dbReference type="Google" id="ProtNLM"/>
    </source>
</evidence>
<feature type="region of interest" description="Disordered" evidence="1">
    <location>
        <begin position="1"/>
        <end position="26"/>
    </location>
</feature>
<evidence type="ECO:0000313" key="2">
    <source>
        <dbReference type="EMBL" id="CAK0858739.1"/>
    </source>
</evidence>
<protein>
    <recommendedName>
        <fullName evidence="4">Tudor domain-containing protein</fullName>
    </recommendedName>
</protein>
<gene>
    <name evidence="2" type="ORF">PCOR1329_LOCUS48343</name>
</gene>
<name>A0ABN9UIP8_9DINO</name>
<proteinExistence type="predicted"/>
<comment type="caution">
    <text evidence="2">The sequence shown here is derived from an EMBL/GenBank/DDBJ whole genome shotgun (WGS) entry which is preliminary data.</text>
</comment>
<organism evidence="2 3">
    <name type="scientific">Prorocentrum cordatum</name>
    <dbReference type="NCBI Taxonomy" id="2364126"/>
    <lineage>
        <taxon>Eukaryota</taxon>
        <taxon>Sar</taxon>
        <taxon>Alveolata</taxon>
        <taxon>Dinophyceae</taxon>
        <taxon>Prorocentrales</taxon>
        <taxon>Prorocentraceae</taxon>
        <taxon>Prorocentrum</taxon>
    </lineage>
</organism>
<accession>A0ABN9UIP8</accession>
<feature type="region of interest" description="Disordered" evidence="1">
    <location>
        <begin position="148"/>
        <end position="228"/>
    </location>
</feature>
<evidence type="ECO:0000313" key="3">
    <source>
        <dbReference type="Proteomes" id="UP001189429"/>
    </source>
</evidence>
<evidence type="ECO:0000256" key="1">
    <source>
        <dbReference type="SAM" id="MobiDB-lite"/>
    </source>
</evidence>